<gene>
    <name evidence="1" type="ORF">ACFQJ7_05205</name>
</gene>
<comment type="caution">
    <text evidence="1">The sequence shown here is derived from an EMBL/GenBank/DDBJ whole genome shotgun (WGS) entry which is preliminary data.</text>
</comment>
<reference evidence="1 2" key="1">
    <citation type="journal article" date="2014" name="Int. J. Syst. Evol. Microbiol.">
        <title>Complete genome sequence of Corynebacterium casei LMG S-19264T (=DSM 44701T), isolated from a smear-ripened cheese.</title>
        <authorList>
            <consortium name="US DOE Joint Genome Institute (JGI-PGF)"/>
            <person name="Walter F."/>
            <person name="Albersmeier A."/>
            <person name="Kalinowski J."/>
            <person name="Ruckert C."/>
        </authorList>
    </citation>
    <scope>NUCLEOTIDE SEQUENCE [LARGE SCALE GENOMIC DNA]</scope>
    <source>
        <strain evidence="1 2">CGMCC 4.7215</strain>
    </source>
</reference>
<dbReference type="EMBL" id="JBHSZQ010000004">
    <property type="protein sequence ID" value="MFC7125437.1"/>
    <property type="molecule type" value="Genomic_DNA"/>
</dbReference>
<accession>A0ABD5X384</accession>
<dbReference type="AlphaFoldDB" id="A0ABD5X384"/>
<evidence type="ECO:0000313" key="1">
    <source>
        <dbReference type="EMBL" id="MFC7125437.1"/>
    </source>
</evidence>
<sequence length="44" mass="4968">MGDKEPQQTEWESEVGLSEETTYVAIYPSRKDTGEWIGGLEASY</sequence>
<evidence type="ECO:0000313" key="2">
    <source>
        <dbReference type="Proteomes" id="UP001596414"/>
    </source>
</evidence>
<protein>
    <submittedName>
        <fullName evidence="1">Uncharacterized protein</fullName>
    </submittedName>
</protein>
<name>A0ABD5X384_9EURY</name>
<dbReference type="RefSeq" id="WP_267636432.1">
    <property type="nucleotide sequence ID" value="NZ_JAODIY010000004.1"/>
</dbReference>
<organism evidence="1 2">
    <name type="scientific">Halovenus rubra</name>
    <dbReference type="NCBI Taxonomy" id="869890"/>
    <lineage>
        <taxon>Archaea</taxon>
        <taxon>Methanobacteriati</taxon>
        <taxon>Methanobacteriota</taxon>
        <taxon>Stenosarchaea group</taxon>
        <taxon>Halobacteria</taxon>
        <taxon>Halobacteriales</taxon>
        <taxon>Haloarculaceae</taxon>
        <taxon>Halovenus</taxon>
    </lineage>
</organism>
<proteinExistence type="predicted"/>
<dbReference type="Proteomes" id="UP001596414">
    <property type="component" value="Unassembled WGS sequence"/>
</dbReference>